<keyword evidence="1" id="KW-0472">Membrane</keyword>
<feature type="transmembrane region" description="Helical" evidence="1">
    <location>
        <begin position="20"/>
        <end position="40"/>
    </location>
</feature>
<gene>
    <name evidence="2" type="ORF">JCM9157_2816</name>
</gene>
<sequence length="63" mass="7288">MVLVKKTNKDYNGNPICTYSFSFFISFNMAFIRIVSLDVIKKIVGAGTEKDQLVLFDFLCQEW</sequence>
<name>W4QVN8_HALA3</name>
<evidence type="ECO:0000313" key="3">
    <source>
        <dbReference type="Proteomes" id="UP000018896"/>
    </source>
</evidence>
<evidence type="ECO:0000256" key="1">
    <source>
        <dbReference type="SAM" id="Phobius"/>
    </source>
</evidence>
<dbReference type="RefSeq" id="WP_035665221.1">
    <property type="nucleotide sequence ID" value="NZ_BAUV01000022.1"/>
</dbReference>
<reference evidence="2 3" key="1">
    <citation type="journal article" date="2014" name="Genome Announc.">
        <title>Draft Genome Sequences of Three Alkaliphilic Bacillus Strains, Bacillus wakoensis JCM 9140T, Bacillus akibai JCM 9157T, and Bacillus hemicellulosilyticus JCM 9152T.</title>
        <authorList>
            <person name="Yuki M."/>
            <person name="Oshima K."/>
            <person name="Suda W."/>
            <person name="Oshida Y."/>
            <person name="Kitamura K."/>
            <person name="Iida T."/>
            <person name="Hattori M."/>
            <person name="Ohkuma M."/>
        </authorList>
    </citation>
    <scope>NUCLEOTIDE SEQUENCE [LARGE SCALE GENOMIC DNA]</scope>
    <source>
        <strain evidence="2 3">JCM 9157</strain>
    </source>
</reference>
<proteinExistence type="predicted"/>
<evidence type="ECO:0000313" key="2">
    <source>
        <dbReference type="EMBL" id="GAE35698.1"/>
    </source>
</evidence>
<protein>
    <submittedName>
        <fullName evidence="2">Uncharacterized protein</fullName>
    </submittedName>
</protein>
<keyword evidence="1" id="KW-0812">Transmembrane</keyword>
<dbReference type="Proteomes" id="UP000018896">
    <property type="component" value="Unassembled WGS sequence"/>
</dbReference>
<keyword evidence="3" id="KW-1185">Reference proteome</keyword>
<comment type="caution">
    <text evidence="2">The sequence shown here is derived from an EMBL/GenBank/DDBJ whole genome shotgun (WGS) entry which is preliminary data.</text>
</comment>
<accession>W4QVN8</accession>
<keyword evidence="1" id="KW-1133">Transmembrane helix</keyword>
<dbReference type="EMBL" id="BAUV01000022">
    <property type="protein sequence ID" value="GAE35698.1"/>
    <property type="molecule type" value="Genomic_DNA"/>
</dbReference>
<dbReference type="AlphaFoldDB" id="W4QVN8"/>
<organism evidence="2 3">
    <name type="scientific">Halalkalibacter akibai (strain ATCC 43226 / DSM 21942 / CIP 109018 / JCM 9157 / 1139)</name>
    <name type="common">Bacillus akibai</name>
    <dbReference type="NCBI Taxonomy" id="1236973"/>
    <lineage>
        <taxon>Bacteria</taxon>
        <taxon>Bacillati</taxon>
        <taxon>Bacillota</taxon>
        <taxon>Bacilli</taxon>
        <taxon>Bacillales</taxon>
        <taxon>Bacillaceae</taxon>
        <taxon>Halalkalibacter</taxon>
    </lineage>
</organism>